<dbReference type="EMBL" id="WJQU01000002">
    <property type="protein sequence ID" value="KAJ6644475.1"/>
    <property type="molecule type" value="Genomic_DNA"/>
</dbReference>
<keyword evidence="3 7" id="KW-0378">Hydrolase</keyword>
<dbReference type="InterPro" id="IPR014001">
    <property type="entry name" value="Helicase_ATP-bd"/>
</dbReference>
<proteinExistence type="inferred from homology"/>
<dbReference type="GO" id="GO:0005524">
    <property type="term" value="F:ATP binding"/>
    <property type="evidence" value="ECO:0007669"/>
    <property type="project" value="UniProtKB-KW"/>
</dbReference>
<evidence type="ECO:0000313" key="13">
    <source>
        <dbReference type="Proteomes" id="UP001151699"/>
    </source>
</evidence>
<evidence type="ECO:0000256" key="1">
    <source>
        <dbReference type="ARBA" id="ARBA00012552"/>
    </source>
</evidence>
<keyword evidence="9" id="KW-0732">Signal</keyword>
<dbReference type="InterPro" id="IPR000629">
    <property type="entry name" value="RNA-helicase_DEAD-box_CS"/>
</dbReference>
<dbReference type="AlphaFoldDB" id="A0A9Q0S5X2"/>
<dbReference type="GO" id="GO:0010468">
    <property type="term" value="P:regulation of gene expression"/>
    <property type="evidence" value="ECO:0007669"/>
    <property type="project" value="UniProtKB-ARBA"/>
</dbReference>
<evidence type="ECO:0000256" key="7">
    <source>
        <dbReference type="RuleBase" id="RU000492"/>
    </source>
</evidence>
<dbReference type="PROSITE" id="PS51192">
    <property type="entry name" value="HELICASE_ATP_BIND_1"/>
    <property type="match status" value="1"/>
</dbReference>
<dbReference type="InterPro" id="IPR027417">
    <property type="entry name" value="P-loop_NTPase"/>
</dbReference>
<keyword evidence="13" id="KW-1185">Reference proteome</keyword>
<dbReference type="InterPro" id="IPR011545">
    <property type="entry name" value="DEAD/DEAH_box_helicase_dom"/>
</dbReference>
<dbReference type="PANTHER" id="PTHR47958">
    <property type="entry name" value="ATP-DEPENDENT RNA HELICASE DBP3"/>
    <property type="match status" value="1"/>
</dbReference>
<evidence type="ECO:0000256" key="3">
    <source>
        <dbReference type="ARBA" id="ARBA00022801"/>
    </source>
</evidence>
<dbReference type="SUPFAM" id="SSF52540">
    <property type="entry name" value="P-loop containing nucleoside triphosphate hydrolases"/>
    <property type="match status" value="1"/>
</dbReference>
<dbReference type="SMART" id="SM00487">
    <property type="entry name" value="DEXDc"/>
    <property type="match status" value="1"/>
</dbReference>
<accession>A0A9Q0S5X2</accession>
<comment type="similarity">
    <text evidence="7">Belongs to the DEAD box helicase family.</text>
</comment>
<evidence type="ECO:0000256" key="9">
    <source>
        <dbReference type="SAM" id="SignalP"/>
    </source>
</evidence>
<evidence type="ECO:0000313" key="12">
    <source>
        <dbReference type="EMBL" id="KAJ6644475.1"/>
    </source>
</evidence>
<dbReference type="Pfam" id="PF06477">
    <property type="entry name" value="DUF1091"/>
    <property type="match status" value="1"/>
</dbReference>
<dbReference type="OrthoDB" id="196131at2759"/>
<dbReference type="GO" id="GO:0003724">
    <property type="term" value="F:RNA helicase activity"/>
    <property type="evidence" value="ECO:0007669"/>
    <property type="project" value="UniProtKB-EC"/>
</dbReference>
<evidence type="ECO:0000259" key="10">
    <source>
        <dbReference type="PROSITE" id="PS51192"/>
    </source>
</evidence>
<evidence type="ECO:0000256" key="5">
    <source>
        <dbReference type="ARBA" id="ARBA00022840"/>
    </source>
</evidence>
<reference evidence="12" key="1">
    <citation type="submission" date="2022-07" db="EMBL/GenBank/DDBJ databases">
        <authorList>
            <person name="Trinca V."/>
            <person name="Uliana J.V.C."/>
            <person name="Torres T.T."/>
            <person name="Ward R.J."/>
            <person name="Monesi N."/>
        </authorList>
    </citation>
    <scope>NUCLEOTIDE SEQUENCE</scope>
    <source>
        <strain evidence="12">HSMRA1968</strain>
        <tissue evidence="12">Whole embryos</tissue>
    </source>
</reference>
<feature type="compositionally biased region" description="Basic and acidic residues" evidence="8">
    <location>
        <begin position="294"/>
        <end position="304"/>
    </location>
</feature>
<protein>
    <recommendedName>
        <fullName evidence="1">RNA helicase</fullName>
        <ecNumber evidence="1">3.6.4.13</ecNumber>
    </recommendedName>
</protein>
<organism evidence="12 13">
    <name type="scientific">Pseudolycoriella hygida</name>
    <dbReference type="NCBI Taxonomy" id="35572"/>
    <lineage>
        <taxon>Eukaryota</taxon>
        <taxon>Metazoa</taxon>
        <taxon>Ecdysozoa</taxon>
        <taxon>Arthropoda</taxon>
        <taxon>Hexapoda</taxon>
        <taxon>Insecta</taxon>
        <taxon>Pterygota</taxon>
        <taxon>Neoptera</taxon>
        <taxon>Endopterygota</taxon>
        <taxon>Diptera</taxon>
        <taxon>Nematocera</taxon>
        <taxon>Sciaroidea</taxon>
        <taxon>Sciaridae</taxon>
        <taxon>Pseudolycoriella</taxon>
    </lineage>
</organism>
<comment type="caution">
    <text evidence="12">The sequence shown here is derived from an EMBL/GenBank/DDBJ whole genome shotgun (WGS) entry which is preliminary data.</text>
</comment>
<name>A0A9Q0S5X2_9DIPT</name>
<evidence type="ECO:0000256" key="4">
    <source>
        <dbReference type="ARBA" id="ARBA00022806"/>
    </source>
</evidence>
<dbReference type="EC" id="3.6.4.13" evidence="1"/>
<keyword evidence="2 7" id="KW-0547">Nucleotide-binding</keyword>
<feature type="chain" id="PRO_5040517074" description="RNA helicase" evidence="9">
    <location>
        <begin position="26"/>
        <end position="543"/>
    </location>
</feature>
<dbReference type="InterPro" id="IPR010512">
    <property type="entry name" value="DUF1091"/>
</dbReference>
<feature type="domain" description="Helicase ATP-binding" evidence="10">
    <location>
        <begin position="389"/>
        <end position="525"/>
    </location>
</feature>
<evidence type="ECO:0000256" key="8">
    <source>
        <dbReference type="SAM" id="MobiDB-lite"/>
    </source>
</evidence>
<feature type="region of interest" description="Disordered" evidence="8">
    <location>
        <begin position="257"/>
        <end position="304"/>
    </location>
</feature>
<dbReference type="Proteomes" id="UP001151699">
    <property type="component" value="Chromosome B"/>
</dbReference>
<sequence length="543" mass="60474">MQVRFCIMFVKIVLILITIAGLGSSSDVLKHVYINRILLKTNPEYCPKQTSKLEFITRDVKSYSFSCNLTKTVDEPFLHVILNYRYRNGYQKFLIDTVIDVCAYFNKTTGSALVDLVKGELENYSTNMFHTCPYEGEVSLNKMPLTGALFQYIFLPAGEYKLVINGTTGEKEIFVFKITGYFSVAAGRTLFIESSTIASDPCPPKEVGHLMSLANTGIGNNSRNNNNFADSGGNLHFGRGGGGRSFGIDGRDNSFRKNVNYSNGSNGTNGMDSGFDQDASHERSGRSFGRRSKSRDGKELSDEVYLGDDKTKEFYIPPEPSMDEQEIFRNGITSGINFSKYDQIPVRVNGDNPPNPIMNFNSSGLTQLLLSNVEKCGYTEPTPIQKTAIPVVMANRDLMGCAQTGSGKTAAFILPILHCLLTSERDLVVGKPHVVIISPTRELTSQIYKEVHKFGYGSFLRYAIVYGGTATRHQSSNLLKGCHVLVATPGRLLDFVNKGFITFEDVRFMVLDEADRMLDMGFMSAIEEILNHRTMRPMVFIFQ</sequence>
<feature type="compositionally biased region" description="Polar residues" evidence="8">
    <location>
        <begin position="257"/>
        <end position="271"/>
    </location>
</feature>
<dbReference type="GO" id="GO:0016787">
    <property type="term" value="F:hydrolase activity"/>
    <property type="evidence" value="ECO:0007669"/>
    <property type="project" value="UniProtKB-KW"/>
</dbReference>
<keyword evidence="4 7" id="KW-0347">Helicase</keyword>
<dbReference type="SMART" id="SM00697">
    <property type="entry name" value="DM8"/>
    <property type="match status" value="1"/>
</dbReference>
<feature type="signal peptide" evidence="9">
    <location>
        <begin position="1"/>
        <end position="25"/>
    </location>
</feature>
<evidence type="ECO:0000256" key="2">
    <source>
        <dbReference type="ARBA" id="ARBA00022741"/>
    </source>
</evidence>
<dbReference type="Pfam" id="PF00270">
    <property type="entry name" value="DEAD"/>
    <property type="match status" value="1"/>
</dbReference>
<evidence type="ECO:0000256" key="6">
    <source>
        <dbReference type="PROSITE-ProRule" id="PRU00552"/>
    </source>
</evidence>
<dbReference type="Gene3D" id="3.40.50.300">
    <property type="entry name" value="P-loop containing nucleotide triphosphate hydrolases"/>
    <property type="match status" value="1"/>
</dbReference>
<dbReference type="PROSITE" id="PS51195">
    <property type="entry name" value="Q_MOTIF"/>
    <property type="match status" value="1"/>
</dbReference>
<feature type="short sequence motif" description="Q motif" evidence="6">
    <location>
        <begin position="358"/>
        <end position="386"/>
    </location>
</feature>
<evidence type="ECO:0000259" key="11">
    <source>
        <dbReference type="PROSITE" id="PS51195"/>
    </source>
</evidence>
<feature type="domain" description="DEAD-box RNA helicase Q" evidence="11">
    <location>
        <begin position="358"/>
        <end position="386"/>
    </location>
</feature>
<dbReference type="GO" id="GO:0003676">
    <property type="term" value="F:nucleic acid binding"/>
    <property type="evidence" value="ECO:0007669"/>
    <property type="project" value="InterPro"/>
</dbReference>
<keyword evidence="5 7" id="KW-0067">ATP-binding</keyword>
<dbReference type="InterPro" id="IPR014014">
    <property type="entry name" value="RNA_helicase_DEAD_Q_motif"/>
</dbReference>
<gene>
    <name evidence="12" type="primary">vas_0</name>
    <name evidence="12" type="ORF">Bhyg_09444</name>
</gene>
<dbReference type="PROSITE" id="PS00039">
    <property type="entry name" value="DEAD_ATP_HELICASE"/>
    <property type="match status" value="1"/>
</dbReference>